<dbReference type="EMBL" id="CADCWL010000221">
    <property type="protein sequence ID" value="CAA9580995.1"/>
    <property type="molecule type" value="Genomic_DNA"/>
</dbReference>
<feature type="non-terminal residue" evidence="1">
    <location>
        <position position="1"/>
    </location>
</feature>
<gene>
    <name evidence="1" type="ORF">AVDCRST_MAG19-4044</name>
</gene>
<evidence type="ECO:0000313" key="1">
    <source>
        <dbReference type="EMBL" id="CAA9580995.1"/>
    </source>
</evidence>
<feature type="non-terminal residue" evidence="1">
    <location>
        <position position="50"/>
    </location>
</feature>
<organism evidence="1">
    <name type="scientific">uncultured Thermomicrobiales bacterium</name>
    <dbReference type="NCBI Taxonomy" id="1645740"/>
    <lineage>
        <taxon>Bacteria</taxon>
        <taxon>Pseudomonadati</taxon>
        <taxon>Thermomicrobiota</taxon>
        <taxon>Thermomicrobia</taxon>
        <taxon>Thermomicrobiales</taxon>
        <taxon>environmental samples</taxon>
    </lineage>
</organism>
<proteinExistence type="predicted"/>
<name>A0A6J4VKV2_9BACT</name>
<sequence length="50" mass="5309">AIAGRPPRQTGRGWAVGSRGEVLLRFEPDDPGRLGGPAHRLRHRAAVAGL</sequence>
<protein>
    <submittedName>
        <fullName evidence="1">Uncharacterized protein</fullName>
    </submittedName>
</protein>
<dbReference type="AlphaFoldDB" id="A0A6J4VKV2"/>
<accession>A0A6J4VKV2</accession>
<reference evidence="1" key="1">
    <citation type="submission" date="2020-02" db="EMBL/GenBank/DDBJ databases">
        <authorList>
            <person name="Meier V. D."/>
        </authorList>
    </citation>
    <scope>NUCLEOTIDE SEQUENCE</scope>
    <source>
        <strain evidence="1">AVDCRST_MAG19</strain>
    </source>
</reference>